<evidence type="ECO:0000313" key="2">
    <source>
        <dbReference type="EMBL" id="KEK19131.1"/>
    </source>
</evidence>
<accession>A0A073JXW2</accession>
<reference evidence="2 3" key="1">
    <citation type="submission" date="2014-06" db="EMBL/GenBank/DDBJ databases">
        <title>Draft genome sequence of Bacillus manliponensis JCM 15802 (MCCC 1A00708).</title>
        <authorList>
            <person name="Lai Q."/>
            <person name="Liu Y."/>
            <person name="Shao Z."/>
        </authorList>
    </citation>
    <scope>NUCLEOTIDE SEQUENCE [LARGE SCALE GENOMIC DNA]</scope>
    <source>
        <strain evidence="2 3">JCM 15802</strain>
    </source>
</reference>
<comment type="caution">
    <text evidence="2">The sequence shown here is derived from an EMBL/GenBank/DDBJ whole genome shotgun (WGS) entry which is preliminary data.</text>
</comment>
<dbReference type="OrthoDB" id="9811402at2"/>
<organism evidence="2 3">
    <name type="scientific">Bacillus manliponensis</name>
    <dbReference type="NCBI Taxonomy" id="574376"/>
    <lineage>
        <taxon>Bacteria</taxon>
        <taxon>Bacillati</taxon>
        <taxon>Bacillota</taxon>
        <taxon>Bacilli</taxon>
        <taxon>Bacillales</taxon>
        <taxon>Bacillaceae</taxon>
        <taxon>Bacillus</taxon>
        <taxon>Bacillus cereus group</taxon>
    </lineage>
</organism>
<comment type="similarity">
    <text evidence="1">Belongs to the UPF0342 family.</text>
</comment>
<dbReference type="SUPFAM" id="SSF158622">
    <property type="entry name" value="YheA/YmcA-like"/>
    <property type="match status" value="1"/>
</dbReference>
<evidence type="ECO:0000313" key="3">
    <source>
        <dbReference type="Proteomes" id="UP000027822"/>
    </source>
</evidence>
<dbReference type="Pfam" id="PF06133">
    <property type="entry name" value="Com_YlbF"/>
    <property type="match status" value="1"/>
</dbReference>
<gene>
    <name evidence="2" type="ORF">BAMA_24275</name>
</gene>
<dbReference type="RefSeq" id="WP_034639440.1">
    <property type="nucleotide sequence ID" value="NZ_CBCSJC010000008.1"/>
</dbReference>
<protein>
    <recommendedName>
        <fullName evidence="1">UPF0342 protein BAMA_24275</fullName>
    </recommendedName>
</protein>
<dbReference type="AlphaFoldDB" id="A0A073JXW2"/>
<dbReference type="InterPro" id="IPR010368">
    <property type="entry name" value="Com_YlbF"/>
</dbReference>
<dbReference type="STRING" id="574376.BAMA_24275"/>
<dbReference type="EMBL" id="JOTN01000009">
    <property type="protein sequence ID" value="KEK19131.1"/>
    <property type="molecule type" value="Genomic_DNA"/>
</dbReference>
<keyword evidence="3" id="KW-1185">Reference proteome</keyword>
<proteinExistence type="inferred from homology"/>
<evidence type="ECO:0000256" key="1">
    <source>
        <dbReference type="HAMAP-Rule" id="MF_01526"/>
    </source>
</evidence>
<sequence>MTKNMHDVAYELQKAIAENPEFQALKENYAAVQSEPETKQLFEEFRAMQMEFQQKMMQGEALAEEDNVRAQSMLEKIQQNEKITALMQGEQRLNLLIGDLNKIIMKPLEELYSTYMQS</sequence>
<name>A0A073JXW2_9BACI</name>
<dbReference type="HAMAP" id="MF_01526">
    <property type="entry name" value="UPF0342"/>
    <property type="match status" value="1"/>
</dbReference>
<dbReference type="Proteomes" id="UP000027822">
    <property type="component" value="Unassembled WGS sequence"/>
</dbReference>
<dbReference type="InterPro" id="IPR023378">
    <property type="entry name" value="YheA/YmcA-like_dom_sf"/>
</dbReference>
<dbReference type="eggNOG" id="COG3679">
    <property type="taxonomic scope" value="Bacteria"/>
</dbReference>
<dbReference type="Gene3D" id="1.20.1500.10">
    <property type="entry name" value="YheA/YmcA-like"/>
    <property type="match status" value="1"/>
</dbReference>